<evidence type="ECO:0000256" key="2">
    <source>
        <dbReference type="ARBA" id="ARBA00022448"/>
    </source>
</evidence>
<feature type="transmembrane region" description="Helical" evidence="6">
    <location>
        <begin position="20"/>
        <end position="37"/>
    </location>
</feature>
<feature type="transmembrane region" description="Helical" evidence="6">
    <location>
        <begin position="337"/>
        <end position="358"/>
    </location>
</feature>
<feature type="transmembrane region" description="Helical" evidence="6">
    <location>
        <begin position="202"/>
        <end position="221"/>
    </location>
</feature>
<evidence type="ECO:0000259" key="7">
    <source>
        <dbReference type="PROSITE" id="PS50850"/>
    </source>
</evidence>
<sequence length="484" mass="53322">MIAFAAAPIMGETGSSPEEYSFVTAAYACVAIVMISLQRWLVERIGWRIYIWSSLAIFSFGAWICSQSDTYHVFLFGRVVMALGGASFMTGARVLVNLLPPSPLRFTGIKVFATGLALGTALSPFLAALAVSEDTWSALFFILIAVAIVTFMTVSFCLPWQTPPQQTKSQSHPFLLMWLAGGAFAMLWALQRSNYNFFSDLLILSVIALTGLSALIYFFNSMARFQGEPLLMVRTLFANRRYIVGLLLFSLCYLLLGANNYIIPQILQQALGYSWSTVGNWHALGLSSALVAWLIMGRIMPKRPASKKFFVTGFLALAAYGWLMSGLTPTANIMTDILPALLCNGIFIMLVMATTAVHTFREVQHNETVFSHAQQVKNMAAQFCMALGISAATIGMQWRTTVHYAVLNTYISDNNPHYTDVIEQVSALYARQATTAVADNMAFAWVAQMLKQQATLLAGLDYFLLVAMIGVVGAMVMAMQRLMK</sequence>
<evidence type="ECO:0000313" key="8">
    <source>
        <dbReference type="EMBL" id="SNV84226.1"/>
    </source>
</evidence>
<dbReference type="GO" id="GO:0005886">
    <property type="term" value="C:plasma membrane"/>
    <property type="evidence" value="ECO:0007669"/>
    <property type="project" value="TreeGrafter"/>
</dbReference>
<reference evidence="8 9" key="1">
    <citation type="submission" date="2017-06" db="EMBL/GenBank/DDBJ databases">
        <authorList>
            <consortium name="Pathogen Informatics"/>
        </authorList>
    </citation>
    <scope>NUCLEOTIDE SEQUENCE [LARGE SCALE GENOMIC DNA]</scope>
    <source>
        <strain evidence="8 9">NCTC12148</strain>
    </source>
</reference>
<dbReference type="Gene3D" id="1.20.1250.20">
    <property type="entry name" value="MFS general substrate transporter like domains"/>
    <property type="match status" value="1"/>
</dbReference>
<feature type="transmembrane region" description="Helical" evidence="6">
    <location>
        <begin position="242"/>
        <end position="263"/>
    </location>
</feature>
<dbReference type="KEGG" id="sfj:SAMEA4384070_0381"/>
<feature type="transmembrane region" description="Helical" evidence="6">
    <location>
        <begin position="138"/>
        <end position="160"/>
    </location>
</feature>
<dbReference type="SUPFAM" id="SSF103473">
    <property type="entry name" value="MFS general substrate transporter"/>
    <property type="match status" value="1"/>
</dbReference>
<dbReference type="InterPro" id="IPR036259">
    <property type="entry name" value="MFS_trans_sf"/>
</dbReference>
<evidence type="ECO:0000256" key="1">
    <source>
        <dbReference type="ARBA" id="ARBA00004127"/>
    </source>
</evidence>
<feature type="transmembrane region" description="Helical" evidence="6">
    <location>
        <begin position="172"/>
        <end position="190"/>
    </location>
</feature>
<feature type="transmembrane region" description="Helical" evidence="6">
    <location>
        <begin position="49"/>
        <end position="69"/>
    </location>
</feature>
<feature type="transmembrane region" description="Helical" evidence="6">
    <location>
        <begin position="111"/>
        <end position="132"/>
    </location>
</feature>
<dbReference type="GO" id="GO:0012505">
    <property type="term" value="C:endomembrane system"/>
    <property type="evidence" value="ECO:0007669"/>
    <property type="project" value="UniProtKB-SubCell"/>
</dbReference>
<protein>
    <submittedName>
        <fullName evidence="8">Multidrug resistance protein B</fullName>
    </submittedName>
</protein>
<organism evidence="8 9">
    <name type="scientific">Serratia ficaria</name>
    <dbReference type="NCBI Taxonomy" id="61651"/>
    <lineage>
        <taxon>Bacteria</taxon>
        <taxon>Pseudomonadati</taxon>
        <taxon>Pseudomonadota</taxon>
        <taxon>Gammaproteobacteria</taxon>
        <taxon>Enterobacterales</taxon>
        <taxon>Yersiniaceae</taxon>
        <taxon>Serratia</taxon>
    </lineage>
</organism>
<evidence type="ECO:0000256" key="5">
    <source>
        <dbReference type="ARBA" id="ARBA00023136"/>
    </source>
</evidence>
<dbReference type="AlphaFoldDB" id="A0A240AMV8"/>
<proteinExistence type="predicted"/>
<feature type="transmembrane region" description="Helical" evidence="6">
    <location>
        <begin position="308"/>
        <end position="325"/>
    </location>
</feature>
<comment type="subcellular location">
    <subcellularLocation>
        <location evidence="1">Endomembrane system</location>
        <topology evidence="1">Multi-pass membrane protein</topology>
    </subcellularLocation>
</comment>
<dbReference type="Pfam" id="PF07690">
    <property type="entry name" value="MFS_1"/>
    <property type="match status" value="1"/>
</dbReference>
<feature type="domain" description="Major facilitator superfamily (MFS) profile" evidence="7">
    <location>
        <begin position="1"/>
        <end position="484"/>
    </location>
</feature>
<feature type="transmembrane region" description="Helical" evidence="6">
    <location>
        <begin position="462"/>
        <end position="479"/>
    </location>
</feature>
<evidence type="ECO:0000256" key="6">
    <source>
        <dbReference type="SAM" id="Phobius"/>
    </source>
</evidence>
<dbReference type="Proteomes" id="UP000215134">
    <property type="component" value="Chromosome 1"/>
</dbReference>
<keyword evidence="5 6" id="KW-0472">Membrane</keyword>
<keyword evidence="4 6" id="KW-1133">Transmembrane helix</keyword>
<evidence type="ECO:0000313" key="9">
    <source>
        <dbReference type="Proteomes" id="UP000215134"/>
    </source>
</evidence>
<dbReference type="InterPro" id="IPR020846">
    <property type="entry name" value="MFS_dom"/>
</dbReference>
<keyword evidence="9" id="KW-1185">Reference proteome</keyword>
<gene>
    <name evidence="8" type="primary">emrB_1</name>
    <name evidence="8" type="ORF">SAMEA4384070_00381</name>
</gene>
<dbReference type="InterPro" id="IPR011701">
    <property type="entry name" value="MFS"/>
</dbReference>
<dbReference type="EMBL" id="LT906479">
    <property type="protein sequence ID" value="SNV84226.1"/>
    <property type="molecule type" value="Genomic_DNA"/>
</dbReference>
<dbReference type="PANTHER" id="PTHR23501">
    <property type="entry name" value="MAJOR FACILITATOR SUPERFAMILY"/>
    <property type="match status" value="1"/>
</dbReference>
<dbReference type="GO" id="GO:0022857">
    <property type="term" value="F:transmembrane transporter activity"/>
    <property type="evidence" value="ECO:0007669"/>
    <property type="project" value="InterPro"/>
</dbReference>
<dbReference type="PANTHER" id="PTHR23501:SF191">
    <property type="entry name" value="VACUOLAR BASIC AMINO ACID TRANSPORTER 4"/>
    <property type="match status" value="1"/>
</dbReference>
<evidence type="ECO:0000256" key="4">
    <source>
        <dbReference type="ARBA" id="ARBA00022989"/>
    </source>
</evidence>
<feature type="transmembrane region" description="Helical" evidence="6">
    <location>
        <begin position="275"/>
        <end position="296"/>
    </location>
</feature>
<accession>A0A240AMV8</accession>
<keyword evidence="2" id="KW-0813">Transport</keyword>
<feature type="transmembrane region" description="Helical" evidence="6">
    <location>
        <begin position="75"/>
        <end position="99"/>
    </location>
</feature>
<keyword evidence="3 6" id="KW-0812">Transmembrane</keyword>
<name>A0A240AMV8_SERFI</name>
<dbReference type="PROSITE" id="PS50850">
    <property type="entry name" value="MFS"/>
    <property type="match status" value="1"/>
</dbReference>
<evidence type="ECO:0000256" key="3">
    <source>
        <dbReference type="ARBA" id="ARBA00022692"/>
    </source>
</evidence>